<dbReference type="SUPFAM" id="SSF54637">
    <property type="entry name" value="Thioesterase/thiol ester dehydrase-isomerase"/>
    <property type="match status" value="1"/>
</dbReference>
<evidence type="ECO:0000313" key="2">
    <source>
        <dbReference type="Proteomes" id="UP000323909"/>
    </source>
</evidence>
<organism evidence="1 2">
    <name type="scientific">Pseudomonas veronii</name>
    <dbReference type="NCBI Taxonomy" id="76761"/>
    <lineage>
        <taxon>Bacteria</taxon>
        <taxon>Pseudomonadati</taxon>
        <taxon>Pseudomonadota</taxon>
        <taxon>Gammaproteobacteria</taxon>
        <taxon>Pseudomonadales</taxon>
        <taxon>Pseudomonadaceae</taxon>
        <taxon>Pseudomonas</taxon>
    </lineage>
</organism>
<dbReference type="CDD" id="cd00586">
    <property type="entry name" value="4HBT"/>
    <property type="match status" value="1"/>
</dbReference>
<dbReference type="InterPro" id="IPR029069">
    <property type="entry name" value="HotDog_dom_sf"/>
</dbReference>
<dbReference type="EMBL" id="VWXT01000135">
    <property type="protein sequence ID" value="KAA6181475.1"/>
    <property type="molecule type" value="Genomic_DNA"/>
</dbReference>
<dbReference type="AlphaFoldDB" id="A0A5M8FFQ7"/>
<dbReference type="PANTHER" id="PTHR31793:SF24">
    <property type="entry name" value="LONG-CHAIN ACYL-COA THIOESTERASE FADM"/>
    <property type="match status" value="1"/>
</dbReference>
<proteinExistence type="predicted"/>
<accession>A0A5M8FFQ7</accession>
<dbReference type="InterPro" id="IPR050563">
    <property type="entry name" value="4-hydroxybenzoyl-CoA_TE"/>
</dbReference>
<dbReference type="RefSeq" id="WP_095054053.1">
    <property type="nucleotide sequence ID" value="NZ_VWXT01000135.1"/>
</dbReference>
<dbReference type="Pfam" id="PF13279">
    <property type="entry name" value="4HBT_2"/>
    <property type="match status" value="1"/>
</dbReference>
<protein>
    <submittedName>
        <fullName evidence="1">Acyl-CoA thioesterase</fullName>
    </submittedName>
</protein>
<dbReference type="Gene3D" id="3.10.129.10">
    <property type="entry name" value="Hotdog Thioesterase"/>
    <property type="match status" value="1"/>
</dbReference>
<dbReference type="PANTHER" id="PTHR31793">
    <property type="entry name" value="4-HYDROXYBENZOYL-COA THIOESTERASE FAMILY MEMBER"/>
    <property type="match status" value="1"/>
</dbReference>
<evidence type="ECO:0000313" key="1">
    <source>
        <dbReference type="EMBL" id="KAA6181475.1"/>
    </source>
</evidence>
<sequence length="143" mass="16380">MSVHIYQCPVRWSDMDVYGVVNNVSFLRLLEEARVDFIWRLGAEQGDAFFSGGSVVVRHAIEYKRPLVHRHEPVAIHMWVSEVRAAAVTIEYEVRDGDTLCALASTTMAPFNYEGRYPRTMSDEETAFFERFLNPRKALSCAC</sequence>
<dbReference type="Proteomes" id="UP000323909">
    <property type="component" value="Unassembled WGS sequence"/>
</dbReference>
<reference evidence="1 2" key="1">
    <citation type="submission" date="2019-09" db="EMBL/GenBank/DDBJ databases">
        <title>Genomic sequencing of 4 copper resistant soil isolates.</title>
        <authorList>
            <person name="Havryliuk O."/>
        </authorList>
    </citation>
    <scope>NUCLEOTIDE SEQUENCE [LARGE SCALE GENOMIC DNA]</scope>
    <source>
        <strain evidence="1 2">UKR4</strain>
    </source>
</reference>
<name>A0A5M8FFQ7_PSEVE</name>
<comment type="caution">
    <text evidence="1">The sequence shown here is derived from an EMBL/GenBank/DDBJ whole genome shotgun (WGS) entry which is preliminary data.</text>
</comment>
<gene>
    <name evidence="1" type="ORF">F3K53_10175</name>
</gene>
<dbReference type="GO" id="GO:0047617">
    <property type="term" value="F:fatty acyl-CoA hydrolase activity"/>
    <property type="evidence" value="ECO:0007669"/>
    <property type="project" value="TreeGrafter"/>
</dbReference>